<dbReference type="EMBL" id="RQTK01000235">
    <property type="protein sequence ID" value="RUS83665.1"/>
    <property type="molecule type" value="Genomic_DNA"/>
</dbReference>
<feature type="domain" description="Cyclic nucleotide-binding" evidence="16">
    <location>
        <begin position="438"/>
        <end position="483"/>
    </location>
</feature>
<dbReference type="PROSITE" id="PS51285">
    <property type="entry name" value="AGC_KINASE_CTER"/>
    <property type="match status" value="1"/>
</dbReference>
<dbReference type="PIRSF" id="PIRSF000559">
    <property type="entry name" value="cGMP-dep_kinase"/>
    <property type="match status" value="1"/>
</dbReference>
<dbReference type="FunFam" id="2.60.120.10:FF:000072">
    <property type="entry name" value="cGMP-dependent protein kinase"/>
    <property type="match status" value="1"/>
</dbReference>
<dbReference type="FunFam" id="1.10.510.10:FF:000096">
    <property type="entry name" value="cGMP-dependent protein kinase"/>
    <property type="match status" value="1"/>
</dbReference>
<feature type="region of interest" description="Disordered" evidence="14">
    <location>
        <begin position="1"/>
        <end position="160"/>
    </location>
</feature>
<feature type="region of interest" description="Disordered" evidence="14">
    <location>
        <begin position="240"/>
        <end position="273"/>
    </location>
</feature>
<comment type="caution">
    <text evidence="18">The sequence shown here is derived from an EMBL/GenBank/DDBJ whole genome shotgun (WGS) entry which is preliminary data.</text>
</comment>
<keyword evidence="19" id="KW-1185">Reference proteome</keyword>
<evidence type="ECO:0000256" key="3">
    <source>
        <dbReference type="ARBA" id="ARBA00022527"/>
    </source>
</evidence>
<dbReference type="InterPro" id="IPR000719">
    <property type="entry name" value="Prot_kinase_dom"/>
</dbReference>
<keyword evidence="6" id="KW-0547">Nucleotide-binding</keyword>
<dbReference type="PROSITE" id="PS00108">
    <property type="entry name" value="PROTEIN_KINASE_ST"/>
    <property type="match status" value="1"/>
</dbReference>
<feature type="domain" description="Protein kinase" evidence="15">
    <location>
        <begin position="448"/>
        <end position="709"/>
    </location>
</feature>
<evidence type="ECO:0000313" key="18">
    <source>
        <dbReference type="EMBL" id="RUS83665.1"/>
    </source>
</evidence>
<dbReference type="InterPro" id="IPR008271">
    <property type="entry name" value="Ser/Thr_kinase_AS"/>
</dbReference>
<evidence type="ECO:0000256" key="11">
    <source>
        <dbReference type="ARBA" id="ARBA00047462"/>
    </source>
</evidence>
<dbReference type="OrthoDB" id="63267at2759"/>
<feature type="compositionally biased region" description="Gly residues" evidence="14">
    <location>
        <begin position="15"/>
        <end position="32"/>
    </location>
</feature>
<evidence type="ECO:0000259" key="17">
    <source>
        <dbReference type="PROSITE" id="PS51285"/>
    </source>
</evidence>
<dbReference type="InterPro" id="IPR000595">
    <property type="entry name" value="cNMP-bd_dom"/>
</dbReference>
<dbReference type="EC" id="2.7.11.12" evidence="2"/>
<dbReference type="InterPro" id="IPR000961">
    <property type="entry name" value="AGC-kinase_C"/>
</dbReference>
<dbReference type="InterPro" id="IPR035014">
    <property type="entry name" value="STKc_cGK"/>
</dbReference>
<dbReference type="Proteomes" id="UP000271974">
    <property type="component" value="Unassembled WGS sequence"/>
</dbReference>
<dbReference type="Gene3D" id="2.60.120.10">
    <property type="entry name" value="Jelly Rolls"/>
    <property type="match status" value="2"/>
</dbReference>
<dbReference type="Gene3D" id="3.30.200.20">
    <property type="entry name" value="Phosphorylase Kinase, domain 1"/>
    <property type="match status" value="1"/>
</dbReference>
<feature type="domain" description="Cyclic nucleotide-binding" evidence="16">
    <location>
        <begin position="300"/>
        <end position="415"/>
    </location>
</feature>
<feature type="compositionally biased region" description="Low complexity" evidence="14">
    <location>
        <begin position="1"/>
        <end position="14"/>
    </location>
</feature>
<evidence type="ECO:0000256" key="7">
    <source>
        <dbReference type="ARBA" id="ARBA00022777"/>
    </source>
</evidence>
<dbReference type="SMART" id="SM00100">
    <property type="entry name" value="cNMP"/>
    <property type="match status" value="2"/>
</dbReference>
<feature type="compositionally biased region" description="Pro residues" evidence="14">
    <location>
        <begin position="125"/>
        <end position="137"/>
    </location>
</feature>
<feature type="coiled-coil region" evidence="13">
    <location>
        <begin position="196"/>
        <end position="223"/>
    </location>
</feature>
<evidence type="ECO:0000256" key="8">
    <source>
        <dbReference type="ARBA" id="ARBA00022840"/>
    </source>
</evidence>
<dbReference type="Gene3D" id="1.10.510.10">
    <property type="entry name" value="Transferase(Phosphotransferase) domain 1"/>
    <property type="match status" value="1"/>
</dbReference>
<evidence type="ECO:0000256" key="6">
    <source>
        <dbReference type="ARBA" id="ARBA00022741"/>
    </source>
</evidence>
<evidence type="ECO:0000259" key="16">
    <source>
        <dbReference type="PROSITE" id="PS50042"/>
    </source>
</evidence>
<dbReference type="InterPro" id="IPR011009">
    <property type="entry name" value="Kinase-like_dom_sf"/>
</dbReference>
<dbReference type="PROSITE" id="PS00889">
    <property type="entry name" value="CNMP_BINDING_2"/>
    <property type="match status" value="1"/>
</dbReference>
<dbReference type="PANTHER" id="PTHR24353">
    <property type="entry name" value="CYCLIC NUCLEOTIDE-DEPENDENT PROTEIN KINASE"/>
    <property type="match status" value="1"/>
</dbReference>
<evidence type="ECO:0000256" key="5">
    <source>
        <dbReference type="ARBA" id="ARBA00022679"/>
    </source>
</evidence>
<dbReference type="InterPro" id="IPR014710">
    <property type="entry name" value="RmlC-like_jellyroll"/>
</dbReference>
<keyword evidence="13" id="KW-0175">Coiled coil</keyword>
<proteinExistence type="inferred from homology"/>
<dbReference type="CDD" id="cd12083">
    <property type="entry name" value="DD_cGKI"/>
    <property type="match status" value="1"/>
</dbReference>
<dbReference type="STRING" id="188477.A0A433TQ18"/>
<accession>A0A433TQ18</accession>
<dbReference type="SUPFAM" id="SSF56112">
    <property type="entry name" value="Protein kinase-like (PK-like)"/>
    <property type="match status" value="1"/>
</dbReference>
<dbReference type="InterPro" id="IPR018490">
    <property type="entry name" value="cNMP-bd_dom_sf"/>
</dbReference>
<keyword evidence="4" id="KW-0140">cGMP</keyword>
<evidence type="ECO:0000256" key="12">
    <source>
        <dbReference type="PIRSR" id="PIRSR000559-1"/>
    </source>
</evidence>
<evidence type="ECO:0000313" key="19">
    <source>
        <dbReference type="Proteomes" id="UP000271974"/>
    </source>
</evidence>
<dbReference type="CDD" id="cd05572">
    <property type="entry name" value="STKc_cGK"/>
    <property type="match status" value="1"/>
</dbReference>
<dbReference type="PROSITE" id="PS50042">
    <property type="entry name" value="CNMP_BINDING_3"/>
    <property type="match status" value="2"/>
</dbReference>
<dbReference type="GO" id="GO:0005524">
    <property type="term" value="F:ATP binding"/>
    <property type="evidence" value="ECO:0007669"/>
    <property type="project" value="UniProtKB-KW"/>
</dbReference>
<organism evidence="18 19">
    <name type="scientific">Elysia chlorotica</name>
    <name type="common">Eastern emerald elysia</name>
    <name type="synonym">Sea slug</name>
    <dbReference type="NCBI Taxonomy" id="188477"/>
    <lineage>
        <taxon>Eukaryota</taxon>
        <taxon>Metazoa</taxon>
        <taxon>Spiralia</taxon>
        <taxon>Lophotrochozoa</taxon>
        <taxon>Mollusca</taxon>
        <taxon>Gastropoda</taxon>
        <taxon>Heterobranchia</taxon>
        <taxon>Euthyneura</taxon>
        <taxon>Panpulmonata</taxon>
        <taxon>Sacoglossa</taxon>
        <taxon>Placobranchoidea</taxon>
        <taxon>Plakobranchidae</taxon>
        <taxon>Elysia</taxon>
    </lineage>
</organism>
<evidence type="ECO:0000256" key="1">
    <source>
        <dbReference type="ARBA" id="ARBA00006352"/>
    </source>
</evidence>
<dbReference type="Pfam" id="PF00027">
    <property type="entry name" value="cNMP_binding"/>
    <property type="match status" value="1"/>
</dbReference>
<dbReference type="PANTHER" id="PTHR24353:SF147">
    <property type="entry name" value="CGMP-DEPENDENT SERINE_THREONIN PROTEIN KINASE-RELATED"/>
    <property type="match status" value="1"/>
</dbReference>
<evidence type="ECO:0000256" key="4">
    <source>
        <dbReference type="ARBA" id="ARBA00022535"/>
    </source>
</evidence>
<comment type="catalytic activity">
    <reaction evidence="10">
        <text>L-threonyl-[protein] + ATP = O-phospho-L-threonyl-[protein] + ADP + H(+)</text>
        <dbReference type="Rhea" id="RHEA:46608"/>
        <dbReference type="Rhea" id="RHEA-COMP:11060"/>
        <dbReference type="Rhea" id="RHEA-COMP:11605"/>
        <dbReference type="ChEBI" id="CHEBI:15378"/>
        <dbReference type="ChEBI" id="CHEBI:30013"/>
        <dbReference type="ChEBI" id="CHEBI:30616"/>
        <dbReference type="ChEBI" id="CHEBI:61977"/>
        <dbReference type="ChEBI" id="CHEBI:456216"/>
        <dbReference type="EC" id="2.7.11.12"/>
    </reaction>
</comment>
<comment type="catalytic activity">
    <reaction evidence="11">
        <text>L-seryl-[protein] + ATP = O-phospho-L-seryl-[protein] + ADP + H(+)</text>
        <dbReference type="Rhea" id="RHEA:17989"/>
        <dbReference type="Rhea" id="RHEA-COMP:9863"/>
        <dbReference type="Rhea" id="RHEA-COMP:11604"/>
        <dbReference type="ChEBI" id="CHEBI:15378"/>
        <dbReference type="ChEBI" id="CHEBI:29999"/>
        <dbReference type="ChEBI" id="CHEBI:30616"/>
        <dbReference type="ChEBI" id="CHEBI:83421"/>
        <dbReference type="ChEBI" id="CHEBI:456216"/>
        <dbReference type="EC" id="2.7.11.12"/>
    </reaction>
</comment>
<dbReference type="GO" id="GO:0030553">
    <property type="term" value="F:cGMP binding"/>
    <property type="evidence" value="ECO:0007669"/>
    <property type="project" value="UniProtKB-KW"/>
</dbReference>
<dbReference type="InterPro" id="IPR002374">
    <property type="entry name" value="cGMP_dep_kinase"/>
</dbReference>
<dbReference type="Pfam" id="PF00069">
    <property type="entry name" value="Pkinase"/>
    <property type="match status" value="1"/>
</dbReference>
<evidence type="ECO:0000256" key="14">
    <source>
        <dbReference type="SAM" id="MobiDB-lite"/>
    </source>
</evidence>
<keyword evidence="3" id="KW-0723">Serine/threonine-protein kinase</keyword>
<gene>
    <name evidence="18" type="ORF">EGW08_008571</name>
</gene>
<dbReference type="SMART" id="SM00133">
    <property type="entry name" value="S_TK_X"/>
    <property type="match status" value="1"/>
</dbReference>
<evidence type="ECO:0000256" key="9">
    <source>
        <dbReference type="ARBA" id="ARBA00022992"/>
    </source>
</evidence>
<protein>
    <recommendedName>
        <fullName evidence="2">cGMP-dependent protein kinase</fullName>
        <ecNumber evidence="2">2.7.11.12</ecNumber>
    </recommendedName>
</protein>
<dbReference type="InterPro" id="IPR018488">
    <property type="entry name" value="cNMP-bd_CS"/>
</dbReference>
<evidence type="ECO:0000256" key="2">
    <source>
        <dbReference type="ARBA" id="ARBA00012428"/>
    </source>
</evidence>
<keyword evidence="8" id="KW-0067">ATP-binding</keyword>
<feature type="compositionally biased region" description="Low complexity" evidence="14">
    <location>
        <begin position="114"/>
        <end position="124"/>
    </location>
</feature>
<dbReference type="SUPFAM" id="SSF51206">
    <property type="entry name" value="cAMP-binding domain-like"/>
    <property type="match status" value="2"/>
</dbReference>
<dbReference type="CDD" id="cd00038">
    <property type="entry name" value="CAP_ED"/>
    <property type="match status" value="1"/>
</dbReference>
<keyword evidence="9" id="KW-0142">cGMP-binding</keyword>
<name>A0A433TQ18_ELYCH</name>
<feature type="non-terminal residue" evidence="18">
    <location>
        <position position="1"/>
    </location>
</feature>
<evidence type="ECO:0000259" key="15">
    <source>
        <dbReference type="PROSITE" id="PS50011"/>
    </source>
</evidence>
<keyword evidence="7" id="KW-0418">Kinase</keyword>
<evidence type="ECO:0000256" key="13">
    <source>
        <dbReference type="SAM" id="Coils"/>
    </source>
</evidence>
<sequence length="760" mass="83642">LPATRGAHGVSGSRAAGGGHGLSAGLGDGSGNTTGSSTTASHYAGRSTAVPGSQNSAPGAGTYDSTGVTTNTTNNAGGARVGSYRHSYQSLDNNNSSSNNKGAPPSSQNPAGLSGTSSSNTTSRPRPPGGAGPPRPAAAPSGGVHAGRMGNGASSHSNFTVDGETMDVHKVKALVPELRHEIKRRDKIIEQYDSQVRQKDDLIREKDTEIARLKEEVHKLKSVLQLKVDLKAQESKPDLLSTIDENQAAPTVNKPGPAKKQGVSGESPSSKTLGYVDLTHHEKDFKSKQLIKDALLGNEFIKVLAMTQLREVIDCMYEKKVAKNCYIIKEGERGEHIYVCAEGLLEVHKDDKRLGEIKSGGLFGELAILYNCKRTASVKAVTATTLWVLDRRVFQTIMMKTGLQKREENMAFLKSVPLLKNLPSDKLAKIADVLEYVSFCIMGRALVKVTQMIAGQSEPKEVRRLKRGDYFGEKALLRLVNFPVKIDAFTQLIGDLNELHNKDYGDEARGAERLHKTFRDRKYVYMLMEVCLGGELWTILRDRGNFDDITARFCVACVLEAFSYLHAKGIIYRDLKPENLLLDARGYVKLVDFGFAKKIGMGKKTWTFCGTPEYVAPEIILNKGHDHSADYWSLGILMYELLHGTPPFSGSDPMRTYNVILKGIDHIEFPKKISRPAHMLIKKLCRDNPMERLGYGKNGISDIRKNKWFQGFDWEGLMNLTLTPPIIPKVKTATDTSNFDTYPRDMDIAADEMSGWDVDF</sequence>
<feature type="active site" description="Proton acceptor" evidence="12">
    <location>
        <position position="574"/>
    </location>
</feature>
<dbReference type="PROSITE" id="PS50011">
    <property type="entry name" value="PROTEIN_KINASE_DOM"/>
    <property type="match status" value="1"/>
</dbReference>
<dbReference type="GO" id="GO:0004692">
    <property type="term" value="F:cGMP-dependent protein kinase activity"/>
    <property type="evidence" value="ECO:0007669"/>
    <property type="project" value="UniProtKB-EC"/>
</dbReference>
<evidence type="ECO:0000256" key="10">
    <source>
        <dbReference type="ARBA" id="ARBA00047298"/>
    </source>
</evidence>
<reference evidence="18 19" key="1">
    <citation type="submission" date="2019-01" db="EMBL/GenBank/DDBJ databases">
        <title>A draft genome assembly of the solar-powered sea slug Elysia chlorotica.</title>
        <authorList>
            <person name="Cai H."/>
            <person name="Li Q."/>
            <person name="Fang X."/>
            <person name="Li J."/>
            <person name="Curtis N.E."/>
            <person name="Altenburger A."/>
            <person name="Shibata T."/>
            <person name="Feng M."/>
            <person name="Maeda T."/>
            <person name="Schwartz J.A."/>
            <person name="Shigenobu S."/>
            <person name="Lundholm N."/>
            <person name="Nishiyama T."/>
            <person name="Yang H."/>
            <person name="Hasebe M."/>
            <person name="Li S."/>
            <person name="Pierce S.K."/>
            <person name="Wang J."/>
        </authorList>
    </citation>
    <scope>NUCLEOTIDE SEQUENCE [LARGE SCALE GENOMIC DNA]</scope>
    <source>
        <strain evidence="18">EC2010</strain>
        <tissue evidence="18">Whole organism of an adult</tissue>
    </source>
</reference>
<keyword evidence="5" id="KW-0808">Transferase</keyword>
<dbReference type="AlphaFoldDB" id="A0A433TQ18"/>
<feature type="domain" description="AGC-kinase C-terminal" evidence="17">
    <location>
        <begin position="710"/>
        <end position="760"/>
    </location>
</feature>
<comment type="similarity">
    <text evidence="1">Belongs to the protein kinase superfamily. AGC Ser/Thr protein kinase family. cGMP subfamily.</text>
</comment>
<feature type="compositionally biased region" description="Low complexity" evidence="14">
    <location>
        <begin position="66"/>
        <end position="82"/>
    </location>
</feature>
<dbReference type="SMART" id="SM00220">
    <property type="entry name" value="S_TKc"/>
    <property type="match status" value="1"/>
</dbReference>